<comment type="cofactor">
    <cofactor evidence="1 3">
        <name>pyridoxal 5'-phosphate</name>
        <dbReference type="ChEBI" id="CHEBI:597326"/>
    </cofactor>
</comment>
<dbReference type="Pfam" id="PF01053">
    <property type="entry name" value="Cys_Met_Meta_PP"/>
    <property type="match status" value="1"/>
</dbReference>
<keyword evidence="4" id="KW-0808">Transferase</keyword>
<proteinExistence type="inferred from homology"/>
<dbReference type="InterPro" id="IPR000277">
    <property type="entry name" value="Cys/Met-Metab_PyrdxlP-dep_enz"/>
</dbReference>
<sequence>MPLDPDSVAVHAGRSDLRALGVHALPIDLSTTYPFERLDDAVASLDALMGGAGPAEAGGAVYSRLWSPTVARFEAGYAEVEGAEAAVAFASGMAAITATLLAAREEGKNHVVGVRPTYGTTDRLLSSGLLGLDVTWTDAGGVAGAVRDDTALVCVETPVNPTLDLVDVAAVVEAAGAAPVCVDSTFGTPVLQHPLAQGAALVWHSATKFIGGHGDVLAGVVGCSEAWAARLRTVRILTGAVLHPDGAYLLHRGLPTLPLRVERAQATATALAARLARHAAVGRVYHPSLVDSGLVGAGRQMSGPGPMLSFEVLGPDGEADGPGAFAAAAAFLGRLRLATPAVSLGSTDTLAQHPAGLTQRAAGGAGGVASGLVRVSVGLEAEADLWDDVRQALGGAAE</sequence>
<dbReference type="InterPro" id="IPR015422">
    <property type="entry name" value="PyrdxlP-dep_Trfase_small"/>
</dbReference>
<dbReference type="EMBL" id="JAVRHT010000001">
    <property type="protein sequence ID" value="MDT0630271.1"/>
    <property type="molecule type" value="Genomic_DNA"/>
</dbReference>
<evidence type="ECO:0000313" key="5">
    <source>
        <dbReference type="Proteomes" id="UP001267426"/>
    </source>
</evidence>
<evidence type="ECO:0000256" key="2">
    <source>
        <dbReference type="ARBA" id="ARBA00022898"/>
    </source>
</evidence>
<dbReference type="RefSeq" id="WP_311661266.1">
    <property type="nucleotide sequence ID" value="NZ_JAVRHT010000001.1"/>
</dbReference>
<comment type="similarity">
    <text evidence="3">Belongs to the trans-sulfuration enzymes family.</text>
</comment>
<comment type="caution">
    <text evidence="4">The sequence shown here is derived from an EMBL/GenBank/DDBJ whole genome shotgun (WGS) entry which is preliminary data.</text>
</comment>
<name>A0ABU3BLX3_9BACT</name>
<dbReference type="Gene3D" id="3.90.1150.10">
    <property type="entry name" value="Aspartate Aminotransferase, domain 1"/>
    <property type="match status" value="1"/>
</dbReference>
<dbReference type="PIRSF" id="PIRSF001434">
    <property type="entry name" value="CGS"/>
    <property type="match status" value="1"/>
</dbReference>
<organism evidence="4 5">
    <name type="scientific">Rubrivirga litoralis</name>
    <dbReference type="NCBI Taxonomy" id="3075598"/>
    <lineage>
        <taxon>Bacteria</taxon>
        <taxon>Pseudomonadati</taxon>
        <taxon>Rhodothermota</taxon>
        <taxon>Rhodothermia</taxon>
        <taxon>Rhodothermales</taxon>
        <taxon>Rubricoccaceae</taxon>
        <taxon>Rubrivirga</taxon>
    </lineage>
</organism>
<evidence type="ECO:0000256" key="3">
    <source>
        <dbReference type="RuleBase" id="RU362118"/>
    </source>
</evidence>
<dbReference type="Gene3D" id="3.40.640.10">
    <property type="entry name" value="Type I PLP-dependent aspartate aminotransferase-like (Major domain)"/>
    <property type="match status" value="1"/>
</dbReference>
<dbReference type="SUPFAM" id="SSF53383">
    <property type="entry name" value="PLP-dependent transferases"/>
    <property type="match status" value="1"/>
</dbReference>
<dbReference type="PANTHER" id="PTHR11808">
    <property type="entry name" value="TRANS-SULFURATION ENZYME FAMILY MEMBER"/>
    <property type="match status" value="1"/>
</dbReference>
<dbReference type="PANTHER" id="PTHR11808:SF85">
    <property type="entry name" value="CYSTATHIONINE GAMMA-LYASE-RELATED"/>
    <property type="match status" value="1"/>
</dbReference>
<dbReference type="InterPro" id="IPR015421">
    <property type="entry name" value="PyrdxlP-dep_Trfase_major"/>
</dbReference>
<dbReference type="GO" id="GO:0016740">
    <property type="term" value="F:transferase activity"/>
    <property type="evidence" value="ECO:0007669"/>
    <property type="project" value="UniProtKB-KW"/>
</dbReference>
<gene>
    <name evidence="4" type="ORF">RM540_00785</name>
</gene>
<evidence type="ECO:0000313" key="4">
    <source>
        <dbReference type="EMBL" id="MDT0630271.1"/>
    </source>
</evidence>
<accession>A0ABU3BLX3</accession>
<protein>
    <submittedName>
        <fullName evidence="4">PLP-dependent transferase</fullName>
    </submittedName>
</protein>
<dbReference type="Proteomes" id="UP001267426">
    <property type="component" value="Unassembled WGS sequence"/>
</dbReference>
<evidence type="ECO:0000256" key="1">
    <source>
        <dbReference type="ARBA" id="ARBA00001933"/>
    </source>
</evidence>
<keyword evidence="2 3" id="KW-0663">Pyridoxal phosphate</keyword>
<reference evidence="4 5" key="1">
    <citation type="submission" date="2023-09" db="EMBL/GenBank/DDBJ databases">
        <authorList>
            <person name="Rey-Velasco X."/>
        </authorList>
    </citation>
    <scope>NUCLEOTIDE SEQUENCE [LARGE SCALE GENOMIC DNA]</scope>
    <source>
        <strain evidence="4 5">F394</strain>
    </source>
</reference>
<dbReference type="InterPro" id="IPR015424">
    <property type="entry name" value="PyrdxlP-dep_Trfase"/>
</dbReference>
<keyword evidence="5" id="KW-1185">Reference proteome</keyword>